<feature type="transmembrane region" description="Helical" evidence="5">
    <location>
        <begin position="223"/>
        <end position="242"/>
    </location>
</feature>
<sequence>MGPLAAFSPSYWLFIVARFFVGIAGSGCYEAAYTILTEVASKERRAVLGCVYNMSYPVGYMSLSLIALMFPTWRALQMAISLPMLLLLVHCWYLPESPRWLMTQGRHIEAWAIIKNVDRSLVPPILEDIPNVQKEEGPFVPLHKRIFDGFRKLFSLFTTAELCLRICICYMTWFIAALSYYVLALNADNFSSNRYIYLALSGLVEMPSYILPLIILMWFGRKFTGSLLFLVSGLALMAILFIPAENKLLILIVALLGRFADSAVFAVIILHTSELFPTAIRNTAIGTSLAVCQLGSIFAPYVVDILGSSAWYLPSTLCGGLAVFSALLILLLPETRNKPLMDTIEDLKKAEKRDHVSIRNCCNFS</sequence>
<comment type="subcellular location">
    <subcellularLocation>
        <location evidence="1">Membrane</location>
        <topology evidence="1">Multi-pass membrane protein</topology>
    </subcellularLocation>
</comment>
<evidence type="ECO:0000256" key="3">
    <source>
        <dbReference type="ARBA" id="ARBA00022989"/>
    </source>
</evidence>
<keyword evidence="2 5" id="KW-0812">Transmembrane</keyword>
<evidence type="ECO:0000259" key="6">
    <source>
        <dbReference type="PROSITE" id="PS50850"/>
    </source>
</evidence>
<feature type="transmembrane region" description="Helical" evidence="5">
    <location>
        <begin position="248"/>
        <end position="270"/>
    </location>
</feature>
<dbReference type="SUPFAM" id="SSF103473">
    <property type="entry name" value="MFS general substrate transporter"/>
    <property type="match status" value="1"/>
</dbReference>
<dbReference type="InterPro" id="IPR005828">
    <property type="entry name" value="MFS_sugar_transport-like"/>
</dbReference>
<dbReference type="InterPro" id="IPR036259">
    <property type="entry name" value="MFS_trans_sf"/>
</dbReference>
<feature type="transmembrane region" description="Helical" evidence="5">
    <location>
        <begin position="162"/>
        <end position="183"/>
    </location>
</feature>
<organism evidence="7">
    <name type="scientific">Graphocephala atropunctata</name>
    <dbReference type="NCBI Taxonomy" id="36148"/>
    <lineage>
        <taxon>Eukaryota</taxon>
        <taxon>Metazoa</taxon>
        <taxon>Ecdysozoa</taxon>
        <taxon>Arthropoda</taxon>
        <taxon>Hexapoda</taxon>
        <taxon>Insecta</taxon>
        <taxon>Pterygota</taxon>
        <taxon>Neoptera</taxon>
        <taxon>Paraneoptera</taxon>
        <taxon>Hemiptera</taxon>
        <taxon>Auchenorrhyncha</taxon>
        <taxon>Membracoidea</taxon>
        <taxon>Cicadellidae</taxon>
        <taxon>Cicadellinae</taxon>
        <taxon>Cicadellini</taxon>
        <taxon>Graphocephala</taxon>
    </lineage>
</organism>
<dbReference type="PANTHER" id="PTHR24064">
    <property type="entry name" value="SOLUTE CARRIER FAMILY 22 MEMBER"/>
    <property type="match status" value="1"/>
</dbReference>
<feature type="transmembrane region" description="Helical" evidence="5">
    <location>
        <begin position="76"/>
        <end position="94"/>
    </location>
</feature>
<accession>A0A1B6KNG7</accession>
<evidence type="ECO:0000313" key="7">
    <source>
        <dbReference type="EMBL" id="JAT13002.1"/>
    </source>
</evidence>
<feature type="transmembrane region" description="Helical" evidence="5">
    <location>
        <begin position="47"/>
        <end position="70"/>
    </location>
</feature>
<feature type="transmembrane region" description="Helical" evidence="5">
    <location>
        <begin position="309"/>
        <end position="332"/>
    </location>
</feature>
<dbReference type="PROSITE" id="PS50850">
    <property type="entry name" value="MFS"/>
    <property type="match status" value="1"/>
</dbReference>
<feature type="transmembrane region" description="Helical" evidence="5">
    <location>
        <begin position="12"/>
        <end position="35"/>
    </location>
</feature>
<reference evidence="7" key="1">
    <citation type="submission" date="2015-11" db="EMBL/GenBank/DDBJ databases">
        <title>De novo transcriptome assembly of four potential Pierce s Disease insect vectors from Arizona vineyards.</title>
        <authorList>
            <person name="Tassone E.E."/>
        </authorList>
    </citation>
    <scope>NUCLEOTIDE SEQUENCE</scope>
</reference>
<evidence type="ECO:0000256" key="1">
    <source>
        <dbReference type="ARBA" id="ARBA00004141"/>
    </source>
</evidence>
<proteinExistence type="predicted"/>
<feature type="transmembrane region" description="Helical" evidence="5">
    <location>
        <begin position="195"/>
        <end position="216"/>
    </location>
</feature>
<feature type="domain" description="Major facilitator superfamily (MFS) profile" evidence="6">
    <location>
        <begin position="1"/>
        <end position="337"/>
    </location>
</feature>
<keyword evidence="4 5" id="KW-0472">Membrane</keyword>
<dbReference type="AlphaFoldDB" id="A0A1B6KNG7"/>
<dbReference type="InterPro" id="IPR020846">
    <property type="entry name" value="MFS_dom"/>
</dbReference>
<dbReference type="Pfam" id="PF00083">
    <property type="entry name" value="Sugar_tr"/>
    <property type="match status" value="1"/>
</dbReference>
<name>A0A1B6KNG7_9HEMI</name>
<dbReference type="GO" id="GO:0016020">
    <property type="term" value="C:membrane"/>
    <property type="evidence" value="ECO:0007669"/>
    <property type="project" value="UniProtKB-SubCell"/>
</dbReference>
<protein>
    <recommendedName>
        <fullName evidence="6">Major facilitator superfamily (MFS) profile domain-containing protein</fullName>
    </recommendedName>
</protein>
<evidence type="ECO:0000256" key="5">
    <source>
        <dbReference type="SAM" id="Phobius"/>
    </source>
</evidence>
<dbReference type="Gene3D" id="1.20.1250.20">
    <property type="entry name" value="MFS general substrate transporter like domains"/>
    <property type="match status" value="1"/>
</dbReference>
<dbReference type="EMBL" id="GEBQ01026975">
    <property type="protein sequence ID" value="JAT13002.1"/>
    <property type="molecule type" value="Transcribed_RNA"/>
</dbReference>
<keyword evidence="3 5" id="KW-1133">Transmembrane helix</keyword>
<evidence type="ECO:0000256" key="4">
    <source>
        <dbReference type="ARBA" id="ARBA00023136"/>
    </source>
</evidence>
<feature type="transmembrane region" description="Helical" evidence="5">
    <location>
        <begin position="282"/>
        <end position="303"/>
    </location>
</feature>
<dbReference type="GO" id="GO:0022857">
    <property type="term" value="F:transmembrane transporter activity"/>
    <property type="evidence" value="ECO:0007669"/>
    <property type="project" value="InterPro"/>
</dbReference>
<gene>
    <name evidence="7" type="ORF">g.33274</name>
</gene>
<evidence type="ECO:0000256" key="2">
    <source>
        <dbReference type="ARBA" id="ARBA00022692"/>
    </source>
</evidence>